<dbReference type="InterPro" id="IPR001173">
    <property type="entry name" value="Glyco_trans_2-like"/>
</dbReference>
<evidence type="ECO:0000313" key="3">
    <source>
        <dbReference type="Proteomes" id="UP000178116"/>
    </source>
</evidence>
<name>A0A1G2LSV7_9BACT</name>
<reference evidence="2 3" key="1">
    <citation type="journal article" date="2016" name="Nat. Commun.">
        <title>Thousands of microbial genomes shed light on interconnected biogeochemical processes in an aquifer system.</title>
        <authorList>
            <person name="Anantharaman K."/>
            <person name="Brown C.T."/>
            <person name="Hug L.A."/>
            <person name="Sharon I."/>
            <person name="Castelle C.J."/>
            <person name="Probst A.J."/>
            <person name="Thomas B.C."/>
            <person name="Singh A."/>
            <person name="Wilkins M.J."/>
            <person name="Karaoz U."/>
            <person name="Brodie E.L."/>
            <person name="Williams K.H."/>
            <person name="Hubbard S.S."/>
            <person name="Banfield J.F."/>
        </authorList>
    </citation>
    <scope>NUCLEOTIDE SEQUENCE [LARGE SCALE GENOMIC DNA]</scope>
</reference>
<dbReference type="Pfam" id="PF00535">
    <property type="entry name" value="Glycos_transf_2"/>
    <property type="match status" value="1"/>
</dbReference>
<dbReference type="CDD" id="cd04179">
    <property type="entry name" value="DPM_DPG-synthase_like"/>
    <property type="match status" value="1"/>
</dbReference>
<protein>
    <recommendedName>
        <fullName evidence="1">Glycosyltransferase 2-like domain-containing protein</fullName>
    </recommendedName>
</protein>
<dbReference type="PANTHER" id="PTHR48090">
    <property type="entry name" value="UNDECAPRENYL-PHOSPHATE 4-DEOXY-4-FORMAMIDO-L-ARABINOSE TRANSFERASE-RELATED"/>
    <property type="match status" value="1"/>
</dbReference>
<dbReference type="Gene3D" id="3.90.550.10">
    <property type="entry name" value="Spore Coat Polysaccharide Biosynthesis Protein SpsA, Chain A"/>
    <property type="match status" value="1"/>
</dbReference>
<evidence type="ECO:0000313" key="2">
    <source>
        <dbReference type="EMBL" id="OHA14706.1"/>
    </source>
</evidence>
<gene>
    <name evidence="2" type="ORF">A3A10_01100</name>
</gene>
<comment type="caution">
    <text evidence="2">The sequence shown here is derived from an EMBL/GenBank/DDBJ whole genome shotgun (WGS) entry which is preliminary data.</text>
</comment>
<dbReference type="PANTHER" id="PTHR48090:SF7">
    <property type="entry name" value="RFBJ PROTEIN"/>
    <property type="match status" value="1"/>
</dbReference>
<proteinExistence type="predicted"/>
<dbReference type="EMBL" id="MHRA01000044">
    <property type="protein sequence ID" value="OHA14706.1"/>
    <property type="molecule type" value="Genomic_DNA"/>
</dbReference>
<dbReference type="SUPFAM" id="SSF53448">
    <property type="entry name" value="Nucleotide-diphospho-sugar transferases"/>
    <property type="match status" value="1"/>
</dbReference>
<accession>A0A1G2LSV7</accession>
<organism evidence="2 3">
    <name type="scientific">Candidatus Tagabacteria bacterium RIFCSPLOWO2_01_FULL_42_9</name>
    <dbReference type="NCBI Taxonomy" id="1802296"/>
    <lineage>
        <taxon>Bacteria</taxon>
        <taxon>Candidatus Tagaibacteriota</taxon>
    </lineage>
</organism>
<sequence>MKISVIAPFHNEEGVVKKVVLEILSALRPFRDFEFICVQDGSGDSTGIILKNLLAGNPELRVVEILQSFGYGHAVRKGLEATSGEIVGYIDGDGQIDLEDIIRVLRCASSVRAAKAKRVKRRDGWKRAIISRIYNLLTFLLFGFLSSDVNAKPKFFKREDLEKMKLVSNDWFIDAEIMIKAKKLGIKWRELPIEFKKREEGFSKVNWRTNLEWLKNLFIWRFGKKLSLWQKQTIPKQP</sequence>
<dbReference type="InterPro" id="IPR050256">
    <property type="entry name" value="Glycosyltransferase_2"/>
</dbReference>
<dbReference type="InterPro" id="IPR029044">
    <property type="entry name" value="Nucleotide-diphossugar_trans"/>
</dbReference>
<evidence type="ECO:0000259" key="1">
    <source>
        <dbReference type="Pfam" id="PF00535"/>
    </source>
</evidence>
<dbReference type="Proteomes" id="UP000178116">
    <property type="component" value="Unassembled WGS sequence"/>
</dbReference>
<dbReference type="AlphaFoldDB" id="A0A1G2LSV7"/>
<feature type="domain" description="Glycosyltransferase 2-like" evidence="1">
    <location>
        <begin position="4"/>
        <end position="159"/>
    </location>
</feature>